<dbReference type="PANTHER" id="PTHR11562">
    <property type="entry name" value="CATION EFFLUX PROTEIN/ ZINC TRANSPORTER"/>
    <property type="match status" value="1"/>
</dbReference>
<evidence type="ECO:0000256" key="1">
    <source>
        <dbReference type="ARBA" id="ARBA00004141"/>
    </source>
</evidence>
<dbReference type="Proteomes" id="UP000199071">
    <property type="component" value="Unassembled WGS sequence"/>
</dbReference>
<accession>A0A1G6AT24</accession>
<dbReference type="RefSeq" id="WP_090874983.1">
    <property type="nucleotide sequence ID" value="NZ_FMXQ01000002.1"/>
</dbReference>
<evidence type="ECO:0000313" key="12">
    <source>
        <dbReference type="EMBL" id="SDB11565.1"/>
    </source>
</evidence>
<evidence type="ECO:0000256" key="9">
    <source>
        <dbReference type="SAM" id="Phobius"/>
    </source>
</evidence>
<dbReference type="Gene3D" id="1.20.1510.10">
    <property type="entry name" value="Cation efflux protein transmembrane domain"/>
    <property type="match status" value="1"/>
</dbReference>
<dbReference type="InterPro" id="IPR058533">
    <property type="entry name" value="Cation_efflux_TM"/>
</dbReference>
<feature type="transmembrane region" description="Helical" evidence="9">
    <location>
        <begin position="190"/>
        <end position="214"/>
    </location>
</feature>
<organism evidence="12 13">
    <name type="scientific">Bauldia litoralis</name>
    <dbReference type="NCBI Taxonomy" id="665467"/>
    <lineage>
        <taxon>Bacteria</taxon>
        <taxon>Pseudomonadati</taxon>
        <taxon>Pseudomonadota</taxon>
        <taxon>Alphaproteobacteria</taxon>
        <taxon>Hyphomicrobiales</taxon>
        <taxon>Kaistiaceae</taxon>
        <taxon>Bauldia</taxon>
    </lineage>
</organism>
<evidence type="ECO:0000259" key="11">
    <source>
        <dbReference type="Pfam" id="PF16916"/>
    </source>
</evidence>
<evidence type="ECO:0000256" key="3">
    <source>
        <dbReference type="ARBA" id="ARBA00022448"/>
    </source>
</evidence>
<gene>
    <name evidence="12" type="ORF">SAMN02982931_00837</name>
</gene>
<feature type="transmembrane region" description="Helical" evidence="9">
    <location>
        <begin position="125"/>
        <end position="147"/>
    </location>
</feature>
<proteinExistence type="inferred from homology"/>
<evidence type="ECO:0000256" key="6">
    <source>
        <dbReference type="ARBA" id="ARBA00022989"/>
    </source>
</evidence>
<dbReference type="GO" id="GO:0005886">
    <property type="term" value="C:plasma membrane"/>
    <property type="evidence" value="ECO:0007669"/>
    <property type="project" value="TreeGrafter"/>
</dbReference>
<dbReference type="Pfam" id="PF01545">
    <property type="entry name" value="Cation_efflux"/>
    <property type="match status" value="1"/>
</dbReference>
<keyword evidence="5" id="KW-0862">Zinc</keyword>
<dbReference type="InterPro" id="IPR027470">
    <property type="entry name" value="Cation_efflux_CTD"/>
</dbReference>
<keyword evidence="7" id="KW-0406">Ion transport</keyword>
<dbReference type="SUPFAM" id="SSF160240">
    <property type="entry name" value="Cation efflux protein cytoplasmic domain-like"/>
    <property type="match status" value="1"/>
</dbReference>
<evidence type="ECO:0000256" key="7">
    <source>
        <dbReference type="ARBA" id="ARBA00023065"/>
    </source>
</evidence>
<evidence type="ECO:0000256" key="2">
    <source>
        <dbReference type="ARBA" id="ARBA00008873"/>
    </source>
</evidence>
<sequence>MSGHHHHHHDHFDGEGGSSGDRRVLWAVGINVLLTVAQAIGGIFAGSLSLVADALHNFSDAASLGIAYIARRIARRPSDETMTFGYVRAEVVAALINYTTLIIVGIFLAYEAILRFFEPEPVDGWLVVIIAGVALAVDIGTAVMTYAMSKSSMNIRAAFLHNVADAMASVGVIVAGILILVFDWTIVDPIITLAISGYILWMAFSEIGAAIRILMLGTPPDLDMPKLVAALCAVRGVKNVHHLHVWSIDERACALEAHVVLPEEADDQAAGEAVKKRIRSLVGESFGITHSTLEIERASAPCEGDDAQVIGHRIAPQG</sequence>
<protein>
    <submittedName>
        <fullName evidence="12">Cobalt-zinc-cadmium efflux system protein</fullName>
    </submittedName>
</protein>
<dbReference type="InterPro" id="IPR002524">
    <property type="entry name" value="Cation_efflux"/>
</dbReference>
<dbReference type="STRING" id="665467.SAMN02982931_00837"/>
<comment type="subcellular location">
    <subcellularLocation>
        <location evidence="1">Membrane</location>
        <topology evidence="1">Multi-pass membrane protein</topology>
    </subcellularLocation>
</comment>
<keyword evidence="13" id="KW-1185">Reference proteome</keyword>
<dbReference type="SUPFAM" id="SSF161111">
    <property type="entry name" value="Cation efflux protein transmembrane domain-like"/>
    <property type="match status" value="1"/>
</dbReference>
<dbReference type="InterPro" id="IPR036837">
    <property type="entry name" value="Cation_efflux_CTD_sf"/>
</dbReference>
<keyword evidence="5" id="KW-0864">Zinc transport</keyword>
<evidence type="ECO:0000256" key="8">
    <source>
        <dbReference type="ARBA" id="ARBA00023136"/>
    </source>
</evidence>
<keyword evidence="6 9" id="KW-1133">Transmembrane helix</keyword>
<feature type="domain" description="Cation efflux protein cytoplasmic" evidence="11">
    <location>
        <begin position="219"/>
        <end position="296"/>
    </location>
</feature>
<dbReference type="OrthoDB" id="9809646at2"/>
<dbReference type="InterPro" id="IPR027469">
    <property type="entry name" value="Cation_efflux_TMD_sf"/>
</dbReference>
<evidence type="ECO:0000256" key="5">
    <source>
        <dbReference type="ARBA" id="ARBA00022906"/>
    </source>
</evidence>
<feature type="transmembrane region" description="Helical" evidence="9">
    <location>
        <begin position="159"/>
        <end position="184"/>
    </location>
</feature>
<dbReference type="Pfam" id="PF16916">
    <property type="entry name" value="ZT_dimer"/>
    <property type="match status" value="1"/>
</dbReference>
<feature type="transmembrane region" description="Helical" evidence="9">
    <location>
        <begin position="91"/>
        <end position="113"/>
    </location>
</feature>
<reference evidence="12 13" key="1">
    <citation type="submission" date="2016-10" db="EMBL/GenBank/DDBJ databases">
        <authorList>
            <person name="de Groot N.N."/>
        </authorList>
    </citation>
    <scope>NUCLEOTIDE SEQUENCE [LARGE SCALE GENOMIC DNA]</scope>
    <source>
        <strain evidence="12 13">ATCC 35022</strain>
    </source>
</reference>
<evidence type="ECO:0000259" key="10">
    <source>
        <dbReference type="Pfam" id="PF01545"/>
    </source>
</evidence>
<dbReference type="AlphaFoldDB" id="A0A1G6AT24"/>
<name>A0A1G6AT24_9HYPH</name>
<comment type="similarity">
    <text evidence="2">Belongs to the cation diffusion facilitator (CDF) transporter (TC 2.A.4) family. SLC30A subfamily.</text>
</comment>
<feature type="domain" description="Cation efflux protein transmembrane" evidence="10">
    <location>
        <begin position="26"/>
        <end position="215"/>
    </location>
</feature>
<keyword evidence="4 9" id="KW-0812">Transmembrane</keyword>
<evidence type="ECO:0000313" key="13">
    <source>
        <dbReference type="Proteomes" id="UP000199071"/>
    </source>
</evidence>
<evidence type="ECO:0000256" key="4">
    <source>
        <dbReference type="ARBA" id="ARBA00022692"/>
    </source>
</evidence>
<dbReference type="InterPro" id="IPR050681">
    <property type="entry name" value="CDF/SLC30A"/>
</dbReference>
<dbReference type="PANTHER" id="PTHR11562:SF17">
    <property type="entry name" value="RE54080P-RELATED"/>
    <property type="match status" value="1"/>
</dbReference>
<keyword evidence="3" id="KW-0813">Transport</keyword>
<feature type="transmembrane region" description="Helical" evidence="9">
    <location>
        <begin position="24"/>
        <end position="48"/>
    </location>
</feature>
<dbReference type="GO" id="GO:0005385">
    <property type="term" value="F:zinc ion transmembrane transporter activity"/>
    <property type="evidence" value="ECO:0007669"/>
    <property type="project" value="TreeGrafter"/>
</dbReference>
<keyword evidence="8 9" id="KW-0472">Membrane</keyword>
<dbReference type="EMBL" id="FMXQ01000002">
    <property type="protein sequence ID" value="SDB11565.1"/>
    <property type="molecule type" value="Genomic_DNA"/>
</dbReference>
<dbReference type="NCBIfam" id="TIGR01297">
    <property type="entry name" value="CDF"/>
    <property type="match status" value="1"/>
</dbReference>